<reference evidence="1 2" key="1">
    <citation type="journal article" date="2014" name="World J. Microbiol. Biotechnol.">
        <title>Biodiversity and physiological characteristics of Antarctic and Arctic lichens-associated bacteria.</title>
        <authorList>
            <person name="Lee Y.M."/>
            <person name="Kim E.H."/>
            <person name="Lee H.K."/>
            <person name="Hong S.G."/>
        </authorList>
    </citation>
    <scope>NUCLEOTIDE SEQUENCE [LARGE SCALE GENOMIC DNA]</scope>
    <source>
        <strain evidence="1 2">PAMC 26569</strain>
        <plasmid evidence="1">unnamed1</plasmid>
    </source>
</reference>
<dbReference type="Proteomes" id="UP000500767">
    <property type="component" value="Plasmid unnamed1"/>
</dbReference>
<gene>
    <name evidence="1" type="ORF">HN018_23255</name>
</gene>
<protein>
    <submittedName>
        <fullName evidence="1">Uncharacterized protein</fullName>
    </submittedName>
</protein>
<name>A0A6M8HY44_9PROT</name>
<evidence type="ECO:0000313" key="1">
    <source>
        <dbReference type="EMBL" id="QKE93107.1"/>
    </source>
</evidence>
<sequence length="131" mass="14862">MASPIDDGSDKHLDQAANLTDTSTASALLETCQPITHAEITEKLKDSGKVRSVILEAQDDSKQPKYAVFLLTNWRKGYCVLHVYWPARARLFRDLDRLLVLLRFEYGFTGTIALKRASDVSEGKRHWRVTL</sequence>
<dbReference type="KEGG" id="lck:HN018_23255"/>
<keyword evidence="2" id="KW-1185">Reference proteome</keyword>
<proteinExistence type="predicted"/>
<accession>A0A6M8HY44</accession>
<organism evidence="1 2">
    <name type="scientific">Lichenicola cladoniae</name>
    <dbReference type="NCBI Taxonomy" id="1484109"/>
    <lineage>
        <taxon>Bacteria</taxon>
        <taxon>Pseudomonadati</taxon>
        <taxon>Pseudomonadota</taxon>
        <taxon>Alphaproteobacteria</taxon>
        <taxon>Acetobacterales</taxon>
        <taxon>Acetobacteraceae</taxon>
        <taxon>Lichenicola</taxon>
    </lineage>
</organism>
<keyword evidence="1" id="KW-0614">Plasmid</keyword>
<geneLocation type="plasmid" evidence="1 2">
    <name>unnamed1</name>
</geneLocation>
<evidence type="ECO:0000313" key="2">
    <source>
        <dbReference type="Proteomes" id="UP000500767"/>
    </source>
</evidence>
<dbReference type="AlphaFoldDB" id="A0A6M8HY44"/>
<dbReference type="EMBL" id="CP053709">
    <property type="protein sequence ID" value="QKE93107.1"/>
    <property type="molecule type" value="Genomic_DNA"/>
</dbReference>
<dbReference type="RefSeq" id="WP_171833918.1">
    <property type="nucleotide sequence ID" value="NZ_CP053709.1"/>
</dbReference>